<dbReference type="RefSeq" id="YP_009218570.1">
    <property type="nucleotide sequence ID" value="NC_029013.1"/>
</dbReference>
<dbReference type="KEGG" id="vg:26644793"/>
<protein>
    <submittedName>
        <fullName evidence="1">Uncharacterized protein</fullName>
    </submittedName>
</protein>
<keyword evidence="2" id="KW-1185">Reference proteome</keyword>
<accession>A0A0K0QS43</accession>
<evidence type="ECO:0000313" key="2">
    <source>
        <dbReference type="Proteomes" id="UP000204614"/>
    </source>
</evidence>
<dbReference type="EMBL" id="KR869820">
    <property type="protein sequence ID" value="AKR15878.1"/>
    <property type="molecule type" value="Genomic_DNA"/>
</dbReference>
<evidence type="ECO:0000313" key="1">
    <source>
        <dbReference type="EMBL" id="AKR15878.1"/>
    </source>
</evidence>
<dbReference type="Proteomes" id="UP000204614">
    <property type="component" value="Segment"/>
</dbReference>
<dbReference type="GeneID" id="26644793"/>
<name>A0A0K0QS43_9CAUD</name>
<reference evidence="2" key="1">
    <citation type="submission" date="2015-05" db="EMBL/GenBank/DDBJ databases">
        <authorList>
            <person name="Liu X."/>
            <person name="Tong Y."/>
            <person name="Huang Y."/>
            <person name="An X."/>
            <person name="Mi Z."/>
            <person name="Zhang Z."/>
        </authorList>
    </citation>
    <scope>NUCLEOTIDE SEQUENCE [LARGE SCALE GENOMIC DNA]</scope>
</reference>
<organism evidence="1 2">
    <name type="scientific">Citrobacter phage IME-CF2</name>
    <dbReference type="NCBI Taxonomy" id="1673887"/>
    <lineage>
        <taxon>Viruses</taxon>
        <taxon>Duplodnaviria</taxon>
        <taxon>Heunggongvirae</taxon>
        <taxon>Uroviricota</taxon>
        <taxon>Caudoviricetes</taxon>
        <taxon>Pantevenvirales</taxon>
        <taxon>Straboviridae</taxon>
        <taxon>Pseudotevenvirus</taxon>
        <taxon>Pseudotevenvirus imecf2</taxon>
    </lineage>
</organism>
<sequence length="38" mass="4083">MAGNYGNVLHVMGLGDMITTDRQNAVHATALEKNVINL</sequence>
<proteinExistence type="predicted"/>